<protein>
    <submittedName>
        <fullName evidence="2">Unnamed protein product</fullName>
    </submittedName>
</protein>
<accession>A0A9W6YZ23</accession>
<dbReference type="OrthoDB" id="2444174at2759"/>
<dbReference type="GO" id="GO:0005739">
    <property type="term" value="C:mitochondrion"/>
    <property type="evidence" value="ECO:0007669"/>
    <property type="project" value="InterPro"/>
</dbReference>
<dbReference type="Proteomes" id="UP001165063">
    <property type="component" value="Unassembled WGS sequence"/>
</dbReference>
<gene>
    <name evidence="2" type="ORF">Amon01_000479500</name>
</gene>
<dbReference type="InterPro" id="IPR011990">
    <property type="entry name" value="TPR-like_helical_dom_sf"/>
</dbReference>
<organism evidence="2 3">
    <name type="scientific">Ambrosiozyma monospora</name>
    <name type="common">Yeast</name>
    <name type="synonym">Endomycopsis monosporus</name>
    <dbReference type="NCBI Taxonomy" id="43982"/>
    <lineage>
        <taxon>Eukaryota</taxon>
        <taxon>Fungi</taxon>
        <taxon>Dikarya</taxon>
        <taxon>Ascomycota</taxon>
        <taxon>Saccharomycotina</taxon>
        <taxon>Pichiomycetes</taxon>
        <taxon>Pichiales</taxon>
        <taxon>Pichiaceae</taxon>
        <taxon>Ambrosiozyma</taxon>
    </lineage>
</organism>
<proteinExistence type="predicted"/>
<evidence type="ECO:0000259" key="1">
    <source>
        <dbReference type="Pfam" id="PF19189"/>
    </source>
</evidence>
<dbReference type="InterPro" id="IPR043837">
    <property type="entry name" value="Mtf2-like_C"/>
</dbReference>
<comment type="caution">
    <text evidence="2">The sequence shown here is derived from an EMBL/GenBank/DDBJ whole genome shotgun (WGS) entry which is preliminary data.</text>
</comment>
<dbReference type="Pfam" id="PF19189">
    <property type="entry name" value="Mtf2"/>
    <property type="match status" value="1"/>
</dbReference>
<feature type="domain" description="Mtf2-like C-terminal" evidence="1">
    <location>
        <begin position="138"/>
        <end position="341"/>
    </location>
</feature>
<dbReference type="AlphaFoldDB" id="A0A9W6YZ23"/>
<dbReference type="EMBL" id="BSXU01002418">
    <property type="protein sequence ID" value="GMG37360.1"/>
    <property type="molecule type" value="Genomic_DNA"/>
</dbReference>
<evidence type="ECO:0000313" key="2">
    <source>
        <dbReference type="EMBL" id="GMG37360.1"/>
    </source>
</evidence>
<reference evidence="2" key="1">
    <citation type="submission" date="2023-04" db="EMBL/GenBank/DDBJ databases">
        <title>Ambrosiozyma monospora NBRC 1965.</title>
        <authorList>
            <person name="Ichikawa N."/>
            <person name="Sato H."/>
            <person name="Tonouchi N."/>
        </authorList>
    </citation>
    <scope>NUCLEOTIDE SEQUENCE</scope>
    <source>
        <strain evidence="2">NBRC 1965</strain>
    </source>
</reference>
<name>A0A9W6YZ23_AMBMO</name>
<evidence type="ECO:0000313" key="3">
    <source>
        <dbReference type="Proteomes" id="UP001165063"/>
    </source>
</evidence>
<keyword evidence="3" id="KW-1185">Reference proteome</keyword>
<dbReference type="Gene3D" id="1.25.40.10">
    <property type="entry name" value="Tetratricopeptide repeat domain"/>
    <property type="match status" value="1"/>
</dbReference>
<sequence>MLNRRLPVLFRKATTIRTRPFSYQISVRQSEKPKKTSVADALTTKSPFNDFFEDFSQSVMAKSKLTSFEEQKSFEKIFQHLERQHGDIGITNSLKGFADLKDIDIPKRRKETEGKFVLSNGNDATLMAELKSKIENNKKIYSALLPTLNYINNTIQTSEELTDFMMENIIGTFVKNLPEILKSSKDTLGSKTGGLSTNNIKPVNDELLKSVTEASLKDPSHPEINTKTLPILLKISLNSLVHDFDRLDESLFLWNFIKSHECIELYEFGLNVDVFNMMISTIWKKTQNLQMVTKLVSEMQSNAIQPDLLTFKILCNIYLKCMGVKDSIKAEPYLMWCDSSNIYKIKDYLISMQVPS</sequence>